<organism evidence="11 12">
    <name type="scientific">Paenibacillus baimaensis</name>
    <dbReference type="NCBI Taxonomy" id="2982185"/>
    <lineage>
        <taxon>Bacteria</taxon>
        <taxon>Bacillati</taxon>
        <taxon>Bacillota</taxon>
        <taxon>Bacilli</taxon>
        <taxon>Bacillales</taxon>
        <taxon>Paenibacillaceae</taxon>
        <taxon>Paenibacillus</taxon>
    </lineage>
</organism>
<dbReference type="Pfam" id="PF21082">
    <property type="entry name" value="MS_channel_3rd"/>
    <property type="match status" value="1"/>
</dbReference>
<evidence type="ECO:0000256" key="2">
    <source>
        <dbReference type="ARBA" id="ARBA00008017"/>
    </source>
</evidence>
<keyword evidence="3" id="KW-1003">Cell membrane</keyword>
<dbReference type="EMBL" id="JAOQIO010000016">
    <property type="protein sequence ID" value="MCU6791894.1"/>
    <property type="molecule type" value="Genomic_DNA"/>
</dbReference>
<dbReference type="RefSeq" id="WP_262683326.1">
    <property type="nucleotide sequence ID" value="NZ_JAOQIO010000016.1"/>
</dbReference>
<dbReference type="Pfam" id="PF00924">
    <property type="entry name" value="MS_channel_2nd"/>
    <property type="match status" value="1"/>
</dbReference>
<dbReference type="Gene3D" id="1.10.287.1260">
    <property type="match status" value="1"/>
</dbReference>
<comment type="caution">
    <text evidence="11">The sequence shown here is derived from an EMBL/GenBank/DDBJ whole genome shotgun (WGS) entry which is preliminary data.</text>
</comment>
<dbReference type="InterPro" id="IPR011066">
    <property type="entry name" value="MscS_channel_C_sf"/>
</dbReference>
<dbReference type="InterPro" id="IPR045276">
    <property type="entry name" value="YbiO_bact"/>
</dbReference>
<dbReference type="Gene3D" id="3.30.70.100">
    <property type="match status" value="1"/>
</dbReference>
<proteinExistence type="inferred from homology"/>
<feature type="transmembrane region" description="Helical" evidence="7">
    <location>
        <begin position="36"/>
        <end position="59"/>
    </location>
</feature>
<dbReference type="SUPFAM" id="SSF50182">
    <property type="entry name" value="Sm-like ribonucleoproteins"/>
    <property type="match status" value="1"/>
</dbReference>
<keyword evidence="12" id="KW-1185">Reference proteome</keyword>
<dbReference type="PANTHER" id="PTHR30460:SF0">
    <property type="entry name" value="MODERATE CONDUCTANCE MECHANOSENSITIVE CHANNEL YBIO"/>
    <property type="match status" value="1"/>
</dbReference>
<evidence type="ECO:0000256" key="5">
    <source>
        <dbReference type="ARBA" id="ARBA00022989"/>
    </source>
</evidence>
<evidence type="ECO:0000256" key="7">
    <source>
        <dbReference type="SAM" id="Phobius"/>
    </source>
</evidence>
<feature type="transmembrane region" description="Helical" evidence="7">
    <location>
        <begin position="119"/>
        <end position="138"/>
    </location>
</feature>
<protein>
    <submittedName>
        <fullName evidence="11">Mechanosensitive ion channel family protein</fullName>
    </submittedName>
</protein>
<dbReference type="InterPro" id="IPR010920">
    <property type="entry name" value="LSM_dom_sf"/>
</dbReference>
<evidence type="ECO:0000259" key="9">
    <source>
        <dbReference type="Pfam" id="PF21082"/>
    </source>
</evidence>
<gene>
    <name evidence="11" type="ORF">OB236_07120</name>
</gene>
<dbReference type="SUPFAM" id="SSF82861">
    <property type="entry name" value="Mechanosensitive channel protein MscS (YggB), transmembrane region"/>
    <property type="match status" value="1"/>
</dbReference>
<dbReference type="SUPFAM" id="SSF82689">
    <property type="entry name" value="Mechanosensitive channel protein MscS (YggB), C-terminal domain"/>
    <property type="match status" value="1"/>
</dbReference>
<evidence type="ECO:0000259" key="8">
    <source>
        <dbReference type="Pfam" id="PF00924"/>
    </source>
</evidence>
<dbReference type="InterPro" id="IPR006685">
    <property type="entry name" value="MscS_channel_2nd"/>
</dbReference>
<sequence>MKQWHISYLTGESAASVISSWEKLGDQLFQYIADPAVWTGFILILVKVTFILLGARIIIKLANKALEHVMVERERNPLNLDRRRTKTIGKLLGNITSYVVNFIMILMVLNQFGIRLEPLLAGAGVVGLAIGFGAQSLVKDVITGFFIIFEDQFAVGDVIQTGTYKGTVEEIGLRITRVRSWTGEVHIIPNGTITQVTNFSVNNSIAVVDVSIPADMNIDNAMQVLKDTVMKNYENNVNMVKEPEVLGVQTLSASEIIIRTTVECKPNSQLQISRELNAEVKKALDKYRLEVASSRGE</sequence>
<dbReference type="InterPro" id="IPR011014">
    <property type="entry name" value="MscS_channel_TM-2"/>
</dbReference>
<accession>A0ABT2UB80</accession>
<feature type="transmembrane region" description="Helical" evidence="7">
    <location>
        <begin position="91"/>
        <end position="113"/>
    </location>
</feature>
<dbReference type="InterPro" id="IPR049142">
    <property type="entry name" value="MS_channel_1st"/>
</dbReference>
<comment type="similarity">
    <text evidence="2">Belongs to the MscS (TC 1.A.23) family.</text>
</comment>
<name>A0ABT2UB80_9BACL</name>
<feature type="domain" description="Mechanosensitive ion channel MscS" evidence="8">
    <location>
        <begin position="137"/>
        <end position="200"/>
    </location>
</feature>
<keyword evidence="4 7" id="KW-0812">Transmembrane</keyword>
<evidence type="ECO:0000256" key="4">
    <source>
        <dbReference type="ARBA" id="ARBA00022692"/>
    </source>
</evidence>
<feature type="domain" description="Mechanosensitive ion channel MscS C-terminal" evidence="9">
    <location>
        <begin position="207"/>
        <end position="290"/>
    </location>
</feature>
<dbReference type="PANTHER" id="PTHR30460">
    <property type="entry name" value="MODERATE CONDUCTANCE MECHANOSENSITIVE CHANNEL YBIO"/>
    <property type="match status" value="1"/>
</dbReference>
<feature type="domain" description="Mechanosensitive ion channel transmembrane helices 2/3" evidence="10">
    <location>
        <begin position="94"/>
        <end position="135"/>
    </location>
</feature>
<evidence type="ECO:0000259" key="10">
    <source>
        <dbReference type="Pfam" id="PF21088"/>
    </source>
</evidence>
<dbReference type="Pfam" id="PF21088">
    <property type="entry name" value="MS_channel_1st"/>
    <property type="match status" value="1"/>
</dbReference>
<dbReference type="Proteomes" id="UP001652445">
    <property type="component" value="Unassembled WGS sequence"/>
</dbReference>
<dbReference type="Gene3D" id="2.30.30.60">
    <property type="match status" value="1"/>
</dbReference>
<reference evidence="11 12" key="1">
    <citation type="submission" date="2022-09" db="EMBL/GenBank/DDBJ databases">
        <authorList>
            <person name="Han X.L."/>
            <person name="Wang Q."/>
            <person name="Lu T."/>
        </authorList>
    </citation>
    <scope>NUCLEOTIDE SEQUENCE [LARGE SCALE GENOMIC DNA]</scope>
    <source>
        <strain evidence="11 12">WQ 127069</strain>
    </source>
</reference>
<evidence type="ECO:0000313" key="11">
    <source>
        <dbReference type="EMBL" id="MCU6791894.1"/>
    </source>
</evidence>
<keyword evidence="6 7" id="KW-0472">Membrane</keyword>
<dbReference type="InterPro" id="IPR049278">
    <property type="entry name" value="MS_channel_C"/>
</dbReference>
<evidence type="ECO:0000256" key="1">
    <source>
        <dbReference type="ARBA" id="ARBA00004651"/>
    </source>
</evidence>
<evidence type="ECO:0000256" key="3">
    <source>
        <dbReference type="ARBA" id="ARBA00022475"/>
    </source>
</evidence>
<keyword evidence="5 7" id="KW-1133">Transmembrane helix</keyword>
<evidence type="ECO:0000313" key="12">
    <source>
        <dbReference type="Proteomes" id="UP001652445"/>
    </source>
</evidence>
<evidence type="ECO:0000256" key="6">
    <source>
        <dbReference type="ARBA" id="ARBA00023136"/>
    </source>
</evidence>
<comment type="subcellular location">
    <subcellularLocation>
        <location evidence="1">Cell membrane</location>
        <topology evidence="1">Multi-pass membrane protein</topology>
    </subcellularLocation>
</comment>
<dbReference type="InterPro" id="IPR023408">
    <property type="entry name" value="MscS_beta-dom_sf"/>
</dbReference>